<dbReference type="PANTHER" id="PTHR42693:SF53">
    <property type="entry name" value="ENDO-4-O-SULFATASE"/>
    <property type="match status" value="1"/>
</dbReference>
<dbReference type="GO" id="GO:0004065">
    <property type="term" value="F:arylsulfatase activity"/>
    <property type="evidence" value="ECO:0007669"/>
    <property type="project" value="TreeGrafter"/>
</dbReference>
<evidence type="ECO:0000313" key="7">
    <source>
        <dbReference type="Proteomes" id="UP000300879"/>
    </source>
</evidence>
<evidence type="ECO:0000256" key="3">
    <source>
        <dbReference type="ARBA" id="ARBA00022801"/>
    </source>
</evidence>
<dbReference type="OrthoDB" id="9762324at2"/>
<reference evidence="6 7" key="1">
    <citation type="submission" date="2019-05" db="EMBL/GenBank/DDBJ databases">
        <authorList>
            <person name="Chen C."/>
        </authorList>
    </citation>
    <scope>NUCLEOTIDE SEQUENCE [LARGE SCALE GENOMIC DNA]</scope>
    <source>
        <strain evidence="6 7">HB172198</strain>
    </source>
</reference>
<gene>
    <name evidence="6" type="ORF">E6C60_0774</name>
</gene>
<dbReference type="KEGG" id="palo:E6C60_0774"/>
<feature type="domain" description="Sulfatase N-terminal" evidence="5">
    <location>
        <begin position="8"/>
        <end position="326"/>
    </location>
</feature>
<dbReference type="PROSITE" id="PS00149">
    <property type="entry name" value="SULFATASE_2"/>
    <property type="match status" value="1"/>
</dbReference>
<organism evidence="6 7">
    <name type="scientific">Paenibacillus algicola</name>
    <dbReference type="NCBI Taxonomy" id="2565926"/>
    <lineage>
        <taxon>Bacteria</taxon>
        <taxon>Bacillati</taxon>
        <taxon>Bacillota</taxon>
        <taxon>Bacilli</taxon>
        <taxon>Bacillales</taxon>
        <taxon>Paenibacillaceae</taxon>
        <taxon>Paenibacillus</taxon>
    </lineage>
</organism>
<evidence type="ECO:0000256" key="4">
    <source>
        <dbReference type="ARBA" id="ARBA00022837"/>
    </source>
</evidence>
<comment type="similarity">
    <text evidence="1">Belongs to the sulfatase family.</text>
</comment>
<dbReference type="GO" id="GO:0046872">
    <property type="term" value="F:metal ion binding"/>
    <property type="evidence" value="ECO:0007669"/>
    <property type="project" value="UniProtKB-KW"/>
</dbReference>
<evidence type="ECO:0000256" key="2">
    <source>
        <dbReference type="ARBA" id="ARBA00022723"/>
    </source>
</evidence>
<evidence type="ECO:0000313" key="6">
    <source>
        <dbReference type="EMBL" id="QCT01495.1"/>
    </source>
</evidence>
<dbReference type="Pfam" id="PF00884">
    <property type="entry name" value="Sulfatase"/>
    <property type="match status" value="1"/>
</dbReference>
<evidence type="ECO:0000259" key="5">
    <source>
        <dbReference type="Pfam" id="PF00884"/>
    </source>
</evidence>
<protein>
    <submittedName>
        <fullName evidence="6">Sulfatase</fullName>
    </submittedName>
</protein>
<dbReference type="EMBL" id="CP040396">
    <property type="protein sequence ID" value="QCT01495.1"/>
    <property type="molecule type" value="Genomic_DNA"/>
</dbReference>
<accession>A0A4P8XGP0</accession>
<dbReference type="InterPro" id="IPR024607">
    <property type="entry name" value="Sulfatase_CS"/>
</dbReference>
<dbReference type="InterPro" id="IPR017850">
    <property type="entry name" value="Alkaline_phosphatase_core_sf"/>
</dbReference>
<dbReference type="Gene3D" id="3.40.720.10">
    <property type="entry name" value="Alkaline Phosphatase, subunit A"/>
    <property type="match status" value="1"/>
</dbReference>
<dbReference type="InterPro" id="IPR050738">
    <property type="entry name" value="Sulfatase"/>
</dbReference>
<keyword evidence="2" id="KW-0479">Metal-binding</keyword>
<name>A0A4P8XGP0_9BACL</name>
<dbReference type="Proteomes" id="UP000300879">
    <property type="component" value="Chromosome"/>
</dbReference>
<dbReference type="RefSeq" id="WP_138224623.1">
    <property type="nucleotide sequence ID" value="NZ_CP040396.1"/>
</dbReference>
<keyword evidence="3" id="KW-0378">Hydrolase</keyword>
<keyword evidence="7" id="KW-1185">Reference proteome</keyword>
<dbReference type="InterPro" id="IPR000917">
    <property type="entry name" value="Sulfatase_N"/>
</dbReference>
<dbReference type="SUPFAM" id="SSF53649">
    <property type="entry name" value="Alkaline phosphatase-like"/>
    <property type="match status" value="1"/>
</dbReference>
<sequence length="475" mass="54646">MTKHDSRPNLLFVFSDQHRWCDIGCYGNDQVITPNLDAFSKKATQVENCIANCPVCVPSRGIMLTGMYPLQHGAAGNDLPMYDNVETMGNVLLNHGYTTGYIGKWHLAGIPRDQFIPAGTRRFGFQEWKVANCTHNYLNAYYDDEENKRHPIQGYDAIEQTNLALDFIERHHDKSWGLVLSWGPPHDPYHAVPKSFLDKYEQTEIRMRPNVTDQSVQIKDKLYLSKKQIKENIKGYYAHISALDEQFGRLIRKLEHTGQLSNTIIVYTSDHGDMLGSQGMTNKQLPYEESIKVPLLVYWQGKTIPMKREELIGLVDLPVSILGMMGLEFKDSTVVGQDLHGLFIDPNAKGRDYCYIFELTACHQATNRGTLEWRGIRTDRYTFAKHVYDPAGWLLFDNIADPYQLNNVVNEPALIEIRDELEAKLKQEVTIHDYMLPWKEIVGRVGLKERWEESELYFQAIQMNKSLMPPIVKTQ</sequence>
<proteinExistence type="inferred from homology"/>
<keyword evidence="4" id="KW-0106">Calcium</keyword>
<dbReference type="Gene3D" id="3.30.1120.10">
    <property type="match status" value="1"/>
</dbReference>
<evidence type="ECO:0000256" key="1">
    <source>
        <dbReference type="ARBA" id="ARBA00008779"/>
    </source>
</evidence>
<dbReference type="CDD" id="cd16034">
    <property type="entry name" value="sulfatase_like"/>
    <property type="match status" value="1"/>
</dbReference>
<dbReference type="PANTHER" id="PTHR42693">
    <property type="entry name" value="ARYLSULFATASE FAMILY MEMBER"/>
    <property type="match status" value="1"/>
</dbReference>
<dbReference type="AlphaFoldDB" id="A0A4P8XGP0"/>